<proteinExistence type="predicted"/>
<sequence>MATASGSHRRDSSSPELSDPPSMLSAPASPTAGFGRPKQSAGELDEIVVDPTTIRYDVSDLSGTAPI</sequence>
<reference evidence="1" key="1">
    <citation type="submission" date="2022-12" db="EMBL/GenBank/DDBJ databases">
        <title>Genome Sequence of Lasiodiplodia mahajangana.</title>
        <authorList>
            <person name="Buettner E."/>
        </authorList>
    </citation>
    <scope>NUCLEOTIDE SEQUENCE</scope>
    <source>
        <strain evidence="1">VT137</strain>
    </source>
</reference>
<dbReference type="EMBL" id="JAPUUL010003028">
    <property type="protein sequence ID" value="KAJ8124433.1"/>
    <property type="molecule type" value="Genomic_DNA"/>
</dbReference>
<organism evidence="1 2">
    <name type="scientific">Lasiodiplodia mahajangana</name>
    <dbReference type="NCBI Taxonomy" id="1108764"/>
    <lineage>
        <taxon>Eukaryota</taxon>
        <taxon>Fungi</taxon>
        <taxon>Dikarya</taxon>
        <taxon>Ascomycota</taxon>
        <taxon>Pezizomycotina</taxon>
        <taxon>Dothideomycetes</taxon>
        <taxon>Dothideomycetes incertae sedis</taxon>
        <taxon>Botryosphaeriales</taxon>
        <taxon>Botryosphaeriaceae</taxon>
        <taxon>Lasiodiplodia</taxon>
    </lineage>
</organism>
<dbReference type="Proteomes" id="UP001153332">
    <property type="component" value="Unassembled WGS sequence"/>
</dbReference>
<comment type="caution">
    <text evidence="1">The sequence shown here is derived from an EMBL/GenBank/DDBJ whole genome shotgun (WGS) entry which is preliminary data.</text>
</comment>
<name>A0ACC2JAN7_9PEZI</name>
<evidence type="ECO:0000313" key="1">
    <source>
        <dbReference type="EMBL" id="KAJ8124433.1"/>
    </source>
</evidence>
<keyword evidence="2" id="KW-1185">Reference proteome</keyword>
<gene>
    <name evidence="1" type="ORF">O1611_g9207</name>
</gene>
<protein>
    <submittedName>
        <fullName evidence="1">Uncharacterized protein</fullName>
    </submittedName>
</protein>
<evidence type="ECO:0000313" key="2">
    <source>
        <dbReference type="Proteomes" id="UP001153332"/>
    </source>
</evidence>
<accession>A0ACC2JAN7</accession>